<evidence type="ECO:0000256" key="1">
    <source>
        <dbReference type="ARBA" id="ARBA00005915"/>
    </source>
</evidence>
<dbReference type="Pfam" id="PF17768">
    <property type="entry name" value="RecJ_OB"/>
    <property type="match status" value="1"/>
</dbReference>
<evidence type="ECO:0000256" key="2">
    <source>
        <dbReference type="ARBA" id="ARBA00019841"/>
    </source>
</evidence>
<keyword evidence="3" id="KW-0540">Nuclease</keyword>
<evidence type="ECO:0000259" key="8">
    <source>
        <dbReference type="Pfam" id="PF02272"/>
    </source>
</evidence>
<keyword evidence="5 10" id="KW-0269">Exonuclease</keyword>
<dbReference type="Gene3D" id="3.10.310.30">
    <property type="match status" value="1"/>
</dbReference>
<keyword evidence="11" id="KW-1185">Reference proteome</keyword>
<dbReference type="PANTHER" id="PTHR30255">
    <property type="entry name" value="SINGLE-STRANDED-DNA-SPECIFIC EXONUCLEASE RECJ"/>
    <property type="match status" value="1"/>
</dbReference>
<name>A0ABU0LBX1_XANAG</name>
<feature type="domain" description="RecJ OB" evidence="9">
    <location>
        <begin position="485"/>
        <end position="594"/>
    </location>
</feature>
<evidence type="ECO:0000259" key="7">
    <source>
        <dbReference type="Pfam" id="PF01368"/>
    </source>
</evidence>
<dbReference type="Pfam" id="PF02272">
    <property type="entry name" value="DHHA1"/>
    <property type="match status" value="1"/>
</dbReference>
<dbReference type="InterPro" id="IPR041122">
    <property type="entry name" value="RecJ_OB"/>
</dbReference>
<keyword evidence="6" id="KW-0175">Coiled coil</keyword>
<feature type="coiled-coil region" evidence="6">
    <location>
        <begin position="336"/>
        <end position="366"/>
    </location>
</feature>
<evidence type="ECO:0000313" key="11">
    <source>
        <dbReference type="Proteomes" id="UP001241747"/>
    </source>
</evidence>
<evidence type="ECO:0000256" key="4">
    <source>
        <dbReference type="ARBA" id="ARBA00022801"/>
    </source>
</evidence>
<feature type="domain" description="DDH" evidence="7">
    <location>
        <begin position="98"/>
        <end position="223"/>
    </location>
</feature>
<dbReference type="Proteomes" id="UP001241747">
    <property type="component" value="Unassembled WGS sequence"/>
</dbReference>
<dbReference type="SUPFAM" id="SSF64182">
    <property type="entry name" value="DHH phosphoesterases"/>
    <property type="match status" value="1"/>
</dbReference>
<evidence type="ECO:0000256" key="3">
    <source>
        <dbReference type="ARBA" id="ARBA00022722"/>
    </source>
</evidence>
<dbReference type="Gene3D" id="3.90.1640.30">
    <property type="match status" value="1"/>
</dbReference>
<sequence length="599" mass="62612">MTIALTNRPFLNVSHSATGRAWRERLDVRGAQTALAMAQRYGISDLLARVLAGRGVGLDEVETYLDPALRTLLPDPDTLTDMAPAVERLAQAVVRGEKVAVFGDYDVDGACSTALLVGVLRAAGLDPLFHIPDRIFEGYGPNVPAIAALAAEGVKLLVTVDCGTTSAEPLAAARRLGMDVVVIDHHQASEALPPAHAIVNPNREDDLSGLGHVCAAGLTFITAVGLVRALRQMGHFGAGRPAPDLLEALDLVALATVADVVPLKGLNRAFVTKGLIALRRRDRVGLTALMDVARLDGPPRPYHLGFILGPRINAGGRIGDAALGARLLLTSDPMEAKTIAAELDRLNSERQEVERAIVAAAEAEAQAALGLHDEGPVVVVSGDGWHPGVVGLVASRLKERFQRPAFAIALNGDMGTGSGRSVPGVDLGRAVREAVEKGLLVKGGGHAMAAGLTVERARLGDLRAHLEARLAADVERARAEGALTVDGALTAAAATPALAETLARAGPFGAGNPEPMFAFPNHKLAYVESFGAGHVRARLMSGDGSSLKAVAFRIAEEPLGRALLAARGRPLHVAGTLEPETWQGETRVSLRIKDVAEVG</sequence>
<dbReference type="GO" id="GO:0004527">
    <property type="term" value="F:exonuclease activity"/>
    <property type="evidence" value="ECO:0007669"/>
    <property type="project" value="UniProtKB-KW"/>
</dbReference>
<dbReference type="RefSeq" id="WP_237347186.1">
    <property type="nucleotide sequence ID" value="NZ_JABWGX010000029.1"/>
</dbReference>
<feature type="domain" description="DHHA1" evidence="8">
    <location>
        <begin position="376"/>
        <end position="470"/>
    </location>
</feature>
<dbReference type="InterPro" id="IPR001667">
    <property type="entry name" value="DDH_dom"/>
</dbReference>
<protein>
    <recommendedName>
        <fullName evidence="2">Single-stranded-DNA-specific exonuclease RecJ</fullName>
    </recommendedName>
</protein>
<dbReference type="InterPro" id="IPR004610">
    <property type="entry name" value="RecJ"/>
</dbReference>
<dbReference type="EMBL" id="JAUSVY010000003">
    <property type="protein sequence ID" value="MDQ0504623.1"/>
    <property type="molecule type" value="Genomic_DNA"/>
</dbReference>
<dbReference type="InterPro" id="IPR003156">
    <property type="entry name" value="DHHA1_dom"/>
</dbReference>
<comment type="caution">
    <text evidence="10">The sequence shown here is derived from an EMBL/GenBank/DDBJ whole genome shotgun (WGS) entry which is preliminary data.</text>
</comment>
<dbReference type="Pfam" id="PF01368">
    <property type="entry name" value="DHH"/>
    <property type="match status" value="1"/>
</dbReference>
<evidence type="ECO:0000259" key="9">
    <source>
        <dbReference type="Pfam" id="PF17768"/>
    </source>
</evidence>
<gene>
    <name evidence="10" type="ORF">QOZ94_001405</name>
</gene>
<dbReference type="PANTHER" id="PTHR30255:SF2">
    <property type="entry name" value="SINGLE-STRANDED-DNA-SPECIFIC EXONUCLEASE RECJ"/>
    <property type="match status" value="1"/>
</dbReference>
<accession>A0ABU0LBX1</accession>
<reference evidence="10 11" key="1">
    <citation type="submission" date="2023-07" db="EMBL/GenBank/DDBJ databases">
        <title>Genomic Encyclopedia of Type Strains, Phase IV (KMG-IV): sequencing the most valuable type-strain genomes for metagenomic binning, comparative biology and taxonomic classification.</title>
        <authorList>
            <person name="Goeker M."/>
        </authorList>
    </citation>
    <scope>NUCLEOTIDE SEQUENCE [LARGE SCALE GENOMIC DNA]</scope>
    <source>
        <strain evidence="10 11">DSM 3770</strain>
    </source>
</reference>
<evidence type="ECO:0000256" key="6">
    <source>
        <dbReference type="SAM" id="Coils"/>
    </source>
</evidence>
<keyword evidence="4 10" id="KW-0378">Hydrolase</keyword>
<proteinExistence type="inferred from homology"/>
<evidence type="ECO:0000256" key="5">
    <source>
        <dbReference type="ARBA" id="ARBA00022839"/>
    </source>
</evidence>
<comment type="similarity">
    <text evidence="1">Belongs to the RecJ family.</text>
</comment>
<dbReference type="InterPro" id="IPR051673">
    <property type="entry name" value="SSDNA_exonuclease_RecJ"/>
</dbReference>
<dbReference type="NCBIfam" id="TIGR00644">
    <property type="entry name" value="recJ"/>
    <property type="match status" value="1"/>
</dbReference>
<organism evidence="10 11">
    <name type="scientific">Xanthobacter agilis</name>
    <dbReference type="NCBI Taxonomy" id="47492"/>
    <lineage>
        <taxon>Bacteria</taxon>
        <taxon>Pseudomonadati</taxon>
        <taxon>Pseudomonadota</taxon>
        <taxon>Alphaproteobacteria</taxon>
        <taxon>Hyphomicrobiales</taxon>
        <taxon>Xanthobacteraceae</taxon>
        <taxon>Xanthobacter</taxon>
    </lineage>
</organism>
<evidence type="ECO:0000313" key="10">
    <source>
        <dbReference type="EMBL" id="MDQ0504623.1"/>
    </source>
</evidence>
<dbReference type="InterPro" id="IPR038763">
    <property type="entry name" value="DHH_sf"/>
</dbReference>